<evidence type="ECO:0000313" key="2">
    <source>
        <dbReference type="EMBL" id="MQX16131.1"/>
    </source>
</evidence>
<dbReference type="EMBL" id="WITC01000058">
    <property type="protein sequence ID" value="MQX16131.1"/>
    <property type="molecule type" value="Genomic_DNA"/>
</dbReference>
<evidence type="ECO:0000313" key="3">
    <source>
        <dbReference type="Proteomes" id="UP000439983"/>
    </source>
</evidence>
<dbReference type="Proteomes" id="UP000439983">
    <property type="component" value="Unassembled WGS sequence"/>
</dbReference>
<name>A0A6N7LE41_SINTE</name>
<keyword evidence="1" id="KW-1133">Transmembrane helix</keyword>
<feature type="transmembrane region" description="Helical" evidence="1">
    <location>
        <begin position="44"/>
        <end position="71"/>
    </location>
</feature>
<feature type="transmembrane region" description="Helical" evidence="1">
    <location>
        <begin position="83"/>
        <end position="107"/>
    </location>
</feature>
<reference evidence="2 3" key="1">
    <citation type="journal article" date="2013" name="Genome Biol.">
        <title>Comparative genomics of the core and accessory genomes of 48 Sinorhizobium strains comprising five genospecies.</title>
        <authorList>
            <person name="Sugawara M."/>
            <person name="Epstein B."/>
            <person name="Badgley B.D."/>
            <person name="Unno T."/>
            <person name="Xu L."/>
            <person name="Reese J."/>
            <person name="Gyaneshwar P."/>
            <person name="Denny R."/>
            <person name="Mudge J."/>
            <person name="Bharti A.K."/>
            <person name="Farmer A.D."/>
            <person name="May G.D."/>
            <person name="Woodward J.E."/>
            <person name="Medigue C."/>
            <person name="Vallenet D."/>
            <person name="Lajus A."/>
            <person name="Rouy Z."/>
            <person name="Martinez-Vaz B."/>
            <person name="Tiffin P."/>
            <person name="Young N.D."/>
            <person name="Sadowsky M.J."/>
        </authorList>
    </citation>
    <scope>NUCLEOTIDE SEQUENCE [LARGE SCALE GENOMIC DNA]</scope>
    <source>
        <strain evidence="2 3">USDA4894</strain>
    </source>
</reference>
<dbReference type="OrthoDB" id="8447670at2"/>
<evidence type="ECO:0000256" key="1">
    <source>
        <dbReference type="SAM" id="Phobius"/>
    </source>
</evidence>
<comment type="caution">
    <text evidence="2">The sequence shown here is derived from an EMBL/GenBank/DDBJ whole genome shotgun (WGS) entry which is preliminary data.</text>
</comment>
<accession>A0A6N7LE41</accession>
<gene>
    <name evidence="2" type="ORF">GHK62_15570</name>
</gene>
<feature type="transmembrane region" description="Helical" evidence="1">
    <location>
        <begin position="12"/>
        <end position="32"/>
    </location>
</feature>
<keyword evidence="1" id="KW-0472">Membrane</keyword>
<organism evidence="2 3">
    <name type="scientific">Sinorhizobium terangae</name>
    <dbReference type="NCBI Taxonomy" id="110322"/>
    <lineage>
        <taxon>Bacteria</taxon>
        <taxon>Pseudomonadati</taxon>
        <taxon>Pseudomonadota</taxon>
        <taxon>Alphaproteobacteria</taxon>
        <taxon>Hyphomicrobiales</taxon>
        <taxon>Rhizobiaceae</taxon>
        <taxon>Sinorhizobium/Ensifer group</taxon>
        <taxon>Sinorhizobium</taxon>
    </lineage>
</organism>
<keyword evidence="1" id="KW-0812">Transmembrane</keyword>
<protein>
    <submittedName>
        <fullName evidence="2">Uncharacterized protein</fullName>
    </submittedName>
</protein>
<proteinExistence type="predicted"/>
<feature type="transmembrane region" description="Helical" evidence="1">
    <location>
        <begin position="134"/>
        <end position="153"/>
    </location>
</feature>
<dbReference type="AlphaFoldDB" id="A0A6N7LE41"/>
<sequence>MYAHDRENWFPRLHAAATLAGTYTAFAMLVFVDPKSISGVPFPVLIPVGILLPFFVSLVAFPVFAPASFGLYRLMQRFGRRNLGYHCLAGVVCVALTFAFILLAGFITSSFENAPEPMEDVGLYGQRMGREDQLFFAACAISGAAGGAAFYFARRIGNSGTPAEKADGGRA</sequence>
<dbReference type="RefSeq" id="WP_153440075.1">
    <property type="nucleotide sequence ID" value="NZ_CP121659.1"/>
</dbReference>
<keyword evidence="3" id="KW-1185">Reference proteome</keyword>